<name>Q7U9E4_PARMW</name>
<sequence>MAIPLLEYAPITQNSRVAALRVQSDETARANSMDIAMDRDNLVTVIESAYRQIYFHAFKSDRDVNLESQLKDGQITVRDFIRGLVLSDTFKRSFYGMNSNYKVVRHLVEKLLGRKTNKSEEIAWSIVIATKGVEGLVDVLLDSQEYLDAFGYDTVPSQRNRVLPGRELGDTPFNITSPRYDEYYRGILGFPQIVFMGGPAKQIPARAKIKRGGSPSDYMAWLKDLPMPNPGGGSSSTDIDYMSRVPYRSIGR</sequence>
<evidence type="ECO:0000256" key="3">
    <source>
        <dbReference type="ARBA" id="ARBA00022738"/>
    </source>
</evidence>
<evidence type="ECO:0000259" key="7">
    <source>
        <dbReference type="PROSITE" id="PS51445"/>
    </source>
</evidence>
<accession>Q7U9E4</accession>
<reference evidence="8 9" key="1">
    <citation type="journal article" date="2003" name="Nature">
        <title>The genome of a motile marine Synechococcus.</title>
        <authorList>
            <person name="Palenik B."/>
            <person name="Brahamsha B."/>
            <person name="Larimer F."/>
            <person name="Land M."/>
            <person name="Hauser L."/>
            <person name="Chain P."/>
            <person name="Lamerdin J."/>
            <person name="Regala W."/>
            <person name="Allen E.A."/>
            <person name="McCarren J."/>
            <person name="Paulsen I."/>
            <person name="Dufresne A."/>
            <person name="Partensky F."/>
            <person name="Webb E."/>
            <person name="Waterbury J."/>
        </authorList>
    </citation>
    <scope>NUCLEOTIDE SEQUENCE [LARGE SCALE GENOMIC DNA]</scope>
    <source>
        <strain evidence="8 9">WH8102</strain>
    </source>
</reference>
<dbReference type="PROSITE" id="PS51445">
    <property type="entry name" value="PBS_LINKER"/>
    <property type="match status" value="1"/>
</dbReference>
<dbReference type="Gene3D" id="1.10.3130.20">
    <property type="entry name" value="Phycobilisome linker domain"/>
    <property type="match status" value="1"/>
</dbReference>
<dbReference type="PANTHER" id="PTHR34011">
    <property type="entry name" value="PHYCOBILISOME 32.1 KDA LINKER POLYPEPTIDE, PHYCOCYANIN-ASSOCIATED, ROD 2-RELATED"/>
    <property type="match status" value="1"/>
</dbReference>
<comment type="similarity">
    <text evidence="6">Belongs to the phycobilisome linker protein family.</text>
</comment>
<dbReference type="STRING" id="84588.SYNW0314"/>
<feature type="domain" description="PBS-linker" evidence="7">
    <location>
        <begin position="11"/>
        <end position="187"/>
    </location>
</feature>
<dbReference type="InterPro" id="IPR001297">
    <property type="entry name" value="PBS_linker_dom"/>
</dbReference>
<comment type="subcellular location">
    <subcellularLocation>
        <location evidence="1">Endomembrane system</location>
    </subcellularLocation>
</comment>
<dbReference type="Proteomes" id="UP000001422">
    <property type="component" value="Chromosome"/>
</dbReference>
<keyword evidence="3 6" id="KW-0605">Phycobilisome</keyword>
<evidence type="ECO:0000256" key="1">
    <source>
        <dbReference type="ARBA" id="ARBA00004308"/>
    </source>
</evidence>
<evidence type="ECO:0000256" key="6">
    <source>
        <dbReference type="PROSITE-ProRule" id="PRU00775"/>
    </source>
</evidence>
<dbReference type="InterPro" id="IPR038255">
    <property type="entry name" value="PBS_linker_sf"/>
</dbReference>
<keyword evidence="2" id="KW-0042">Antenna complex</keyword>
<evidence type="ECO:0000313" key="9">
    <source>
        <dbReference type="Proteomes" id="UP000001422"/>
    </source>
</evidence>
<proteinExistence type="inferred from homology"/>
<dbReference type="GO" id="GO:0012505">
    <property type="term" value="C:endomembrane system"/>
    <property type="evidence" value="ECO:0007669"/>
    <property type="project" value="UniProtKB-SubCell"/>
</dbReference>
<evidence type="ECO:0000256" key="5">
    <source>
        <dbReference type="ARBA" id="ARBA00023136"/>
    </source>
</evidence>
<protein>
    <submittedName>
        <fullName evidence="8">Phycobilisome rod-core linker polypeptide cpcG (L-RC 28.5)</fullName>
    </submittedName>
</protein>
<dbReference type="AlphaFoldDB" id="Q7U9E4"/>
<dbReference type="GO" id="GO:0030089">
    <property type="term" value="C:phycobilisome"/>
    <property type="evidence" value="ECO:0007669"/>
    <property type="project" value="UniProtKB-UniRule"/>
</dbReference>
<organism evidence="8 9">
    <name type="scientific">Parasynechococcus marenigrum (strain WH8102)</name>
    <dbReference type="NCBI Taxonomy" id="84588"/>
    <lineage>
        <taxon>Bacteria</taxon>
        <taxon>Bacillati</taxon>
        <taxon>Cyanobacteriota</taxon>
        <taxon>Cyanophyceae</taxon>
        <taxon>Synechococcales</taxon>
        <taxon>Prochlorococcaceae</taxon>
        <taxon>Parasynechococcus</taxon>
        <taxon>Parasynechococcus marenigrum</taxon>
    </lineage>
</organism>
<keyword evidence="5" id="KW-0472">Membrane</keyword>
<dbReference type="Pfam" id="PF00427">
    <property type="entry name" value="PBS_linker_poly"/>
    <property type="match status" value="1"/>
</dbReference>
<dbReference type="KEGG" id="syw:SYNW0314"/>
<gene>
    <name evidence="8" type="primary">cpcG1</name>
    <name evidence="8" type="ordered locus">SYNW0314</name>
</gene>
<keyword evidence="4" id="KW-0793">Thylakoid</keyword>
<evidence type="ECO:0000313" key="8">
    <source>
        <dbReference type="EMBL" id="CAE06829.1"/>
    </source>
</evidence>
<dbReference type="EMBL" id="BX569689">
    <property type="protein sequence ID" value="CAE06829.1"/>
    <property type="molecule type" value="Genomic_DNA"/>
</dbReference>
<evidence type="ECO:0000256" key="2">
    <source>
        <dbReference type="ARBA" id="ARBA00022549"/>
    </source>
</evidence>
<dbReference type="HOGENOM" id="CLU_086930_0_0_3"/>
<evidence type="ECO:0000256" key="4">
    <source>
        <dbReference type="ARBA" id="ARBA00023078"/>
    </source>
</evidence>
<dbReference type="eggNOG" id="COG0448">
    <property type="taxonomic scope" value="Bacteria"/>
</dbReference>
<keyword evidence="9" id="KW-1185">Reference proteome</keyword>
<dbReference type="GO" id="GO:0015979">
    <property type="term" value="P:photosynthesis"/>
    <property type="evidence" value="ECO:0007669"/>
    <property type="project" value="InterPro"/>
</dbReference>